<evidence type="ECO:0000313" key="3">
    <source>
        <dbReference type="Proteomes" id="UP000037800"/>
    </source>
</evidence>
<dbReference type="Gene3D" id="3.10.450.40">
    <property type="match status" value="1"/>
</dbReference>
<evidence type="ECO:0000313" key="2">
    <source>
        <dbReference type="EMBL" id="KPH56575.1"/>
    </source>
</evidence>
<dbReference type="Proteomes" id="UP000037800">
    <property type="component" value="Unassembled WGS sequence"/>
</dbReference>
<gene>
    <name evidence="2" type="ORF">HPU229334_00125</name>
    <name evidence="1" type="ORF">HPU229336_00070</name>
</gene>
<dbReference type="STRING" id="35818.HPU229336_00070"/>
<sequence length="131" mass="15515">MMLLDKIIHKLDDQNASVPFHQDRLYDIKNNVKILLNSKLDDCLTFNDLGSFSNAVELNFNSSDLCQIMAKEIARIIQQYEKRIKILSISYDNSLTPWRLTFLLRFTMRDDNFQECNLEIIFKNNRYCEVV</sequence>
<comment type="caution">
    <text evidence="2">The sequence shown here is derived from an EMBL/GenBank/DDBJ whole genome shotgun (WGS) entry which is preliminary data.</text>
</comment>
<protein>
    <recommendedName>
        <fullName evidence="5">Type VI secretion system lysozyme-like protein</fullName>
    </recommendedName>
</protein>
<proteinExistence type="predicted"/>
<dbReference type="SUPFAM" id="SSF160719">
    <property type="entry name" value="gpW/gp25-like"/>
    <property type="match status" value="1"/>
</dbReference>
<organism evidence="2 4">
    <name type="scientific">Helicobacter pullorum</name>
    <dbReference type="NCBI Taxonomy" id="35818"/>
    <lineage>
        <taxon>Bacteria</taxon>
        <taxon>Pseudomonadati</taxon>
        <taxon>Campylobacterota</taxon>
        <taxon>Epsilonproteobacteria</taxon>
        <taxon>Campylobacterales</taxon>
        <taxon>Helicobacteraceae</taxon>
        <taxon>Helicobacter</taxon>
    </lineage>
</organism>
<dbReference type="PATRIC" id="fig|35818.10.peg.45"/>
<evidence type="ECO:0000313" key="4">
    <source>
        <dbReference type="Proteomes" id="UP000037997"/>
    </source>
</evidence>
<accession>A0A0N1E7T2</accession>
<reference evidence="3 4" key="1">
    <citation type="submission" date="2014-06" db="EMBL/GenBank/DDBJ databases">
        <title>Helicobacter pullorum isolates in fresh chicken meat - phenotypic and genotypic features.</title>
        <authorList>
            <person name="Borges V."/>
            <person name="Santos A."/>
            <person name="Correia C.B."/>
            <person name="Saraiva M."/>
            <person name="Menard A."/>
            <person name="Vieira L."/>
            <person name="Sampaio D.A."/>
            <person name="Gomes J.P."/>
            <person name="Oleastro M."/>
        </authorList>
    </citation>
    <scope>NUCLEOTIDE SEQUENCE [LARGE SCALE GENOMIC DNA]</scope>
    <source>
        <strain evidence="2 4">229334/12</strain>
        <strain evidence="1 3">229336/12</strain>
    </source>
</reference>
<dbReference type="Proteomes" id="UP000037997">
    <property type="component" value="Unassembled WGS sequence"/>
</dbReference>
<dbReference type="AlphaFoldDB" id="A0A0N1E7T2"/>
<evidence type="ECO:0008006" key="5">
    <source>
        <dbReference type="Google" id="ProtNLM"/>
    </source>
</evidence>
<name>A0A0N1E7T2_9HELI</name>
<evidence type="ECO:0000313" key="1">
    <source>
        <dbReference type="EMBL" id="KPH51545.1"/>
    </source>
</evidence>
<dbReference type="EMBL" id="JNUR01000001">
    <property type="protein sequence ID" value="KPH51545.1"/>
    <property type="molecule type" value="Genomic_DNA"/>
</dbReference>
<dbReference type="EMBL" id="JNOC01000001">
    <property type="protein sequence ID" value="KPH56575.1"/>
    <property type="molecule type" value="Genomic_DNA"/>
</dbReference>